<feature type="compositionally biased region" description="Polar residues" evidence="1">
    <location>
        <begin position="1113"/>
        <end position="1122"/>
    </location>
</feature>
<proteinExistence type="predicted"/>
<reference evidence="3" key="1">
    <citation type="submission" date="2021-01" db="UniProtKB">
        <authorList>
            <consortium name="EnsemblMetazoa"/>
        </authorList>
    </citation>
    <scope>IDENTIFICATION</scope>
</reference>
<feature type="region of interest" description="Disordered" evidence="1">
    <location>
        <begin position="1005"/>
        <end position="1086"/>
    </location>
</feature>
<keyword evidence="2" id="KW-0812">Transmembrane</keyword>
<feature type="compositionally biased region" description="Basic and acidic residues" evidence="1">
    <location>
        <begin position="1296"/>
        <end position="1306"/>
    </location>
</feature>
<accession>A0A7M5XID0</accession>
<evidence type="ECO:0000313" key="3">
    <source>
        <dbReference type="EnsemblMetazoa" id="CLYHEMP023828.1"/>
    </source>
</evidence>
<dbReference type="SUPFAM" id="SSF52058">
    <property type="entry name" value="L domain-like"/>
    <property type="match status" value="1"/>
</dbReference>
<feature type="region of interest" description="Disordered" evidence="1">
    <location>
        <begin position="1178"/>
        <end position="1314"/>
    </location>
</feature>
<evidence type="ECO:0000313" key="4">
    <source>
        <dbReference type="Proteomes" id="UP000594262"/>
    </source>
</evidence>
<feature type="transmembrane region" description="Helical" evidence="2">
    <location>
        <begin position="7"/>
        <end position="25"/>
    </location>
</feature>
<feature type="region of interest" description="Disordered" evidence="1">
    <location>
        <begin position="1111"/>
        <end position="1147"/>
    </location>
</feature>
<feature type="compositionally biased region" description="Polar residues" evidence="1">
    <location>
        <begin position="1203"/>
        <end position="1213"/>
    </location>
</feature>
<dbReference type="EnsemblMetazoa" id="CLYHEMT023828.1">
    <property type="protein sequence ID" value="CLYHEMP023828.1"/>
    <property type="gene ID" value="CLYHEMG023828"/>
</dbReference>
<feature type="compositionally biased region" description="Polar residues" evidence="1">
    <location>
        <begin position="1220"/>
        <end position="1230"/>
    </location>
</feature>
<keyword evidence="4" id="KW-1185">Reference proteome</keyword>
<feature type="compositionally biased region" description="Polar residues" evidence="1">
    <location>
        <begin position="874"/>
        <end position="890"/>
    </location>
</feature>
<dbReference type="GeneID" id="136816623"/>
<organism evidence="3 4">
    <name type="scientific">Clytia hemisphaerica</name>
    <dbReference type="NCBI Taxonomy" id="252671"/>
    <lineage>
        <taxon>Eukaryota</taxon>
        <taxon>Metazoa</taxon>
        <taxon>Cnidaria</taxon>
        <taxon>Hydrozoa</taxon>
        <taxon>Hydroidolina</taxon>
        <taxon>Leptothecata</taxon>
        <taxon>Obeliida</taxon>
        <taxon>Clytiidae</taxon>
        <taxon>Clytia</taxon>
    </lineage>
</organism>
<feature type="compositionally biased region" description="Polar residues" evidence="1">
    <location>
        <begin position="1017"/>
        <end position="1040"/>
    </location>
</feature>
<evidence type="ECO:0000256" key="2">
    <source>
        <dbReference type="SAM" id="Phobius"/>
    </source>
</evidence>
<keyword evidence="2" id="KW-1133">Transmembrane helix</keyword>
<feature type="region of interest" description="Disordered" evidence="1">
    <location>
        <begin position="1811"/>
        <end position="1834"/>
    </location>
</feature>
<feature type="compositionally biased region" description="Polar residues" evidence="1">
    <location>
        <begin position="1132"/>
        <end position="1147"/>
    </location>
</feature>
<feature type="compositionally biased region" description="Polar residues" evidence="1">
    <location>
        <begin position="1258"/>
        <end position="1271"/>
    </location>
</feature>
<keyword evidence="2" id="KW-0472">Membrane</keyword>
<name>A0A7M5XID0_9CNID</name>
<dbReference type="Proteomes" id="UP000594262">
    <property type="component" value="Unplaced"/>
</dbReference>
<feature type="compositionally biased region" description="Basic residues" evidence="1">
    <location>
        <begin position="1043"/>
        <end position="1066"/>
    </location>
</feature>
<feature type="compositionally biased region" description="Basic and acidic residues" evidence="1">
    <location>
        <begin position="1179"/>
        <end position="1200"/>
    </location>
</feature>
<dbReference type="RefSeq" id="XP_066929062.1">
    <property type="nucleotide sequence ID" value="XM_067072961.1"/>
</dbReference>
<sequence length="1844" mass="210444">MGTLSELLFRVCIITTMFTLSLLASPSTNTMVKQRRFKDVVTHGPCSHKTCHRTGDVITCCYLSALRDLGQVKDGYTVNLPKTIRLHISRIKSTALCVDTQSKSRLEIQKCTGVRISILKNTFFKRVAGLTITKTQLEHISEDFFGLFPNIKHLVIDKNSKLKQIPAINKFPKMRLQTISYIGNIKVQLVNWLPDSPLPLLREFLFSNFLEKANDPITDFYMSPFTPGKKFKAFKVRLNYQNAHVSMPMMDGESKLGQLYVGSTNIPDNLKLNYTGFNAKVKDAIFNFPVKPDTIVPDFLPSDFESRFGKVNIRFDGESYELKNLEFQRKISKDRVMRVNNSDEEKALMEIKRDYGTPKSKVDYKGRYIFKYFILDTDDLVKLVRDSHNLGKKYIVKTHFLWIKNVNYLRKSVKLHLTFYSLVMSKNGILWSADAKANRRKHILKNKDFNIAKSVTVLWRQFDLQNFYDYLTTAASLAELIHWGDDFSSKNETSTCDALKMKISRDMFEAANERDVLTLASLSFLSSNQIALVENAMTSLPRLYDYSNRLIGKTKVIQPMTSSFDERTLLYQELTKALIQSEKYEIRKKRVSYGIQTLTETLKLRIDILKGTLENEMQKYLIEEKESRYLLQKIQKIRKHYLIDMEPVKKRFLDALSMEGLRGKYNQINEGIQKLFSKLYGKENQIIYRRKHIPRPKLLSNLDSAIESVYNFTQKLKIIQGAVSDIYQAKLDKTVSTDSTKLTSPTIDASAYFRLRLTLLSKDTEITNQDAFNILSQFDDVTPDDVFKYDVIMQSLDQLLDRDLSDQTPETLAFKTSLLRLLDVTKVESEILYDVTRAQVDLLVGNYTLNAYQRQQEHLVKRLDHMEQNKARDQQSTNQDGENKKSANQNQEEEEDKTEQFHDLRQSLIDQLKLDMLLHINQYCTLYEYNTLQQCLMRKQFSLDASLPNLLHLTNELLVVSRDMRSRDDNDGTQSFNDIPIRYEYNEKCNDILQQATDARFNTFQPSAQPLEPSPQQPQYMASQNIQQQSPVVKDTQPTMKTLHPHHHHRRHHKHQKRHHSTRRASAHSAISTNGEDPINAPSVEIKSMTNSNTVKFKDVSNDETKGIKDLIESTNTGTKNEVGNPDKVLKSRNSSKSDPFPSLTPTAEQPIAISKFLDTTHLNSFVSMAESNATKKTFGKDEDKDERLTEKKNSLDTHTIDLPTNSSSSTNIIDEDSDATNPTVTSKNASLEERQSDEVTNLSVEKVRSTSKKKTLQSETAGDQSTGEANQSKRKESGHGDSLSVKKANNKRTSRNKESRHKEVEGSGDQEYADVIESSPTMTTTQKSSLKHAEVQGPDDFENEVETLLKATSPESQNETLNHSTSVENQTLAVAEGQANVTENLIRNTTPAAVSGNKKSSIIDDSLTYDVMEGTDVLASSDESKPAPKVPAKESEDLLGSWIDEGLGLKNHDHTLTGSKRSHFAGNHKNKPVRTLGGHRVRRKTTESAFSVSQQQELPYDYQNLNIKRSFINPYSQATSLYGYQNKIFKRSLTPTAYFESMYRKCNASKIFELRQNKMASLTISTNNKQFRGFEKIRIDEIKVYLHGVKTDNGMVQVKIRSGSFMHDKSSGQKRNFISQRWERDFKYNIDEVATNKDKGVSISHISGDSYNKKVFGSHPTPFNTWIISISSEMNPGLDLSNLSSIELLFSGSLVPSVPRVIQKEQSYFELLKAKGVAPTKPPKTPTKKPTQGRQKLNNTMLETTPPAKKMKIVTKIHKHKKKRRTRYNKKGKTQQNHHKYFAMRNTTDNVIESTLNSFKKDVEKIQNLTAEKETGTGHAGSPTEPLDGFKKEEKKPIITWFG</sequence>
<protein>
    <submittedName>
        <fullName evidence="3">Uncharacterized protein</fullName>
    </submittedName>
</protein>
<evidence type="ECO:0000256" key="1">
    <source>
        <dbReference type="SAM" id="MobiDB-lite"/>
    </source>
</evidence>
<feature type="region of interest" description="Disordered" evidence="1">
    <location>
        <begin position="867"/>
        <end position="901"/>
    </location>
</feature>